<evidence type="ECO:0000256" key="8">
    <source>
        <dbReference type="ARBA" id="ARBA00022927"/>
    </source>
</evidence>
<dbReference type="GO" id="GO:0015627">
    <property type="term" value="C:type II protein secretion system complex"/>
    <property type="evidence" value="ECO:0007669"/>
    <property type="project" value="InterPro"/>
</dbReference>
<dbReference type="Pfam" id="PF01203">
    <property type="entry name" value="T2SSN"/>
    <property type="match status" value="1"/>
</dbReference>
<dbReference type="EMBL" id="CP001940">
    <property type="protein sequence ID" value="ADH86929.1"/>
    <property type="molecule type" value="Genomic_DNA"/>
</dbReference>
<dbReference type="GO" id="GO:0005886">
    <property type="term" value="C:plasma membrane"/>
    <property type="evidence" value="ECO:0007669"/>
    <property type="project" value="UniProtKB-SubCell"/>
</dbReference>
<keyword evidence="6" id="KW-0997">Cell inner membrane</keyword>
<evidence type="ECO:0000256" key="9">
    <source>
        <dbReference type="ARBA" id="ARBA00023136"/>
    </source>
</evidence>
<evidence type="ECO:0000313" key="11">
    <source>
        <dbReference type="EMBL" id="ADH86929.1"/>
    </source>
</evidence>
<name>D6Z6G4_DESAT</name>
<accession>D6Z6G4</accession>
<dbReference type="OrthoDB" id="6706905at2"/>
<dbReference type="STRING" id="589865.DaAHT2_2264"/>
<evidence type="ECO:0000256" key="3">
    <source>
        <dbReference type="ARBA" id="ARBA00021563"/>
    </source>
</evidence>
<dbReference type="AlphaFoldDB" id="D6Z6G4"/>
<dbReference type="InterPro" id="IPR022792">
    <property type="entry name" value="T2SS_protein-GspN"/>
</dbReference>
<evidence type="ECO:0000313" key="12">
    <source>
        <dbReference type="Proteomes" id="UP000001508"/>
    </source>
</evidence>
<dbReference type="Proteomes" id="UP000001508">
    <property type="component" value="Chromosome"/>
</dbReference>
<evidence type="ECO:0000256" key="6">
    <source>
        <dbReference type="ARBA" id="ARBA00022519"/>
    </source>
</evidence>
<dbReference type="InParanoid" id="D6Z6G4"/>
<dbReference type="HOGENOM" id="CLU_092754_0_0_7"/>
<dbReference type="GO" id="GO:0015628">
    <property type="term" value="P:protein secretion by the type II secretion system"/>
    <property type="evidence" value="ECO:0007669"/>
    <property type="project" value="InterPro"/>
</dbReference>
<evidence type="ECO:0000256" key="2">
    <source>
        <dbReference type="ARBA" id="ARBA00007208"/>
    </source>
</evidence>
<comment type="similarity">
    <text evidence="2">Belongs to the GSP N family.</text>
</comment>
<evidence type="ECO:0000256" key="7">
    <source>
        <dbReference type="ARBA" id="ARBA00022692"/>
    </source>
</evidence>
<organism evidence="11 12">
    <name type="scientific">Desulfurivibrio alkaliphilus (strain DSM 19089 / UNIQEM U267 / AHT2)</name>
    <dbReference type="NCBI Taxonomy" id="589865"/>
    <lineage>
        <taxon>Bacteria</taxon>
        <taxon>Pseudomonadati</taxon>
        <taxon>Thermodesulfobacteriota</taxon>
        <taxon>Desulfobulbia</taxon>
        <taxon>Desulfobulbales</taxon>
        <taxon>Desulfobulbaceae</taxon>
        <taxon>Desulfurivibrio</taxon>
    </lineage>
</organism>
<evidence type="ECO:0000256" key="5">
    <source>
        <dbReference type="ARBA" id="ARBA00022475"/>
    </source>
</evidence>
<keyword evidence="8" id="KW-0653">Protein transport</keyword>
<evidence type="ECO:0000256" key="10">
    <source>
        <dbReference type="ARBA" id="ARBA00030772"/>
    </source>
</evidence>
<comment type="subcellular location">
    <subcellularLocation>
        <location evidence="1">Cell inner membrane</location>
    </subcellularLocation>
</comment>
<protein>
    <recommendedName>
        <fullName evidence="3">Type II secretion system protein N</fullName>
    </recommendedName>
    <alternativeName>
        <fullName evidence="10">General secretion pathway protein N</fullName>
    </alternativeName>
</protein>
<dbReference type="RefSeq" id="WP_013164443.1">
    <property type="nucleotide sequence ID" value="NC_014216.1"/>
</dbReference>
<proteinExistence type="inferred from homology"/>
<reference evidence="12" key="1">
    <citation type="submission" date="2010-02" db="EMBL/GenBank/DDBJ databases">
        <title>Complete sequence of Desulfurivibrio alkaliphilus AHT2.</title>
        <authorList>
            <consortium name="US DOE Joint Genome Institute"/>
            <person name="Pitluck S."/>
            <person name="Chertkov O."/>
            <person name="Detter J.C."/>
            <person name="Han C."/>
            <person name="Tapia R."/>
            <person name="Larimer F."/>
            <person name="Land M."/>
            <person name="Hauser L."/>
            <person name="Kyrpides N."/>
            <person name="Mikhailova N."/>
            <person name="Sorokin D.Y."/>
            <person name="Muyzer G."/>
            <person name="Woyke T."/>
        </authorList>
    </citation>
    <scope>NUCLEOTIDE SEQUENCE [LARGE SCALE GENOMIC DNA]</scope>
    <source>
        <strain evidence="12">DSM 19089 / UNIQEM U267 / AHT2</strain>
    </source>
</reference>
<evidence type="ECO:0000256" key="4">
    <source>
        <dbReference type="ARBA" id="ARBA00022448"/>
    </source>
</evidence>
<keyword evidence="4" id="KW-0813">Transport</keyword>
<evidence type="ECO:0000256" key="1">
    <source>
        <dbReference type="ARBA" id="ARBA00004533"/>
    </source>
</evidence>
<keyword evidence="12" id="KW-1185">Reference proteome</keyword>
<dbReference type="KEGG" id="dak:DaAHT2_2264"/>
<sequence length="252" mass="27566">MFTWKKQLAAGLAFFIFFLVYYFPAQLAWPLLQKSGVDLVELHGISGSWHHGSAAAGRVLATPVRDISWRFKPLPWAPARGEIELIYGHEGRLAAGFSSGYKGPQFGRAELTAVRAELPLVTFAEQLRRFGLAVDGLLAADLKRLVLEDGRPVAAEGEVFLLDFQALQPVPLVLGDFTGTFESAGDELLLNLRDQGGPLALDGVVRFTGEGYRFNAGLTPRDPDDRELTRVLAFLGSPGRDGAIPLRFSGQW</sequence>
<gene>
    <name evidence="11" type="ordered locus">DaAHT2_2264</name>
</gene>
<keyword evidence="5" id="KW-1003">Cell membrane</keyword>
<keyword evidence="9" id="KW-0472">Membrane</keyword>
<keyword evidence="7" id="KW-0812">Transmembrane</keyword>